<feature type="compositionally biased region" description="Acidic residues" evidence="1">
    <location>
        <begin position="419"/>
        <end position="433"/>
    </location>
</feature>
<organism evidence="3 4">
    <name type="scientific">Chloropicon primus</name>
    <dbReference type="NCBI Taxonomy" id="1764295"/>
    <lineage>
        <taxon>Eukaryota</taxon>
        <taxon>Viridiplantae</taxon>
        <taxon>Chlorophyta</taxon>
        <taxon>Chloropicophyceae</taxon>
        <taxon>Chloropicales</taxon>
        <taxon>Chloropicaceae</taxon>
        <taxon>Chloropicon</taxon>
    </lineage>
</organism>
<dbReference type="SMART" id="SM00751">
    <property type="entry name" value="BSD"/>
    <property type="match status" value="1"/>
</dbReference>
<feature type="region of interest" description="Disordered" evidence="1">
    <location>
        <begin position="143"/>
        <end position="174"/>
    </location>
</feature>
<dbReference type="SUPFAM" id="SSF140383">
    <property type="entry name" value="BSD domain-like"/>
    <property type="match status" value="1"/>
</dbReference>
<dbReference type="Gene3D" id="1.10.3970.10">
    <property type="entry name" value="BSD domain"/>
    <property type="match status" value="1"/>
</dbReference>
<dbReference type="InterPro" id="IPR051494">
    <property type="entry name" value="BSD_domain-containing"/>
</dbReference>
<dbReference type="Pfam" id="PF03909">
    <property type="entry name" value="BSD"/>
    <property type="match status" value="1"/>
</dbReference>
<feature type="compositionally biased region" description="Acidic residues" evidence="1">
    <location>
        <begin position="445"/>
        <end position="460"/>
    </location>
</feature>
<reference evidence="3 4" key="1">
    <citation type="submission" date="2018-07" db="EMBL/GenBank/DDBJ databases">
        <title>The complete nuclear genome of the prasinophyte Chloropicon primus (CCMP1205).</title>
        <authorList>
            <person name="Pombert J.-F."/>
            <person name="Otis C."/>
            <person name="Turmel M."/>
            <person name="Lemieux C."/>
        </authorList>
    </citation>
    <scope>NUCLEOTIDE SEQUENCE [LARGE SCALE GENOMIC DNA]</scope>
    <source>
        <strain evidence="3 4">CCMP1205</strain>
    </source>
</reference>
<sequence length="460" mass="50942">MFNAFLPSQEKEDGEGTSEEGTGGGVFSFFEMAKEVAANVQKSSTEIVQSVSKTDWGKEFRDFSSAIQQDTQEMVEETKEVVNSADLNPNIKVPKNKQEVQESIEVLGNTIESFGKSIIGGTSELLSQMKETVQQEMQAASIKHKQTQQEMKLKKSGAGKGSEESKKEKRYNEKVSAMQRDSSTYCDEPEDFLYFETWGSHFDLKDYKAQVEETLKGNAFMLELQSRIVPLIVDYETFWTQYFFRLHMIQVGEGMAEKILEKKAVEDEQQLPEEQEEEQQTAAEGPEPALAVETPTALSGKEDEPSSPSGFSPVQGESPRGLTPKNGFHSRTPSGLLSEPDVATASDSSANDWINVKTKHRGSPPQSSPEALQAAKESEKEKEKEKEKRADEDAAETPREKPGEERDGDEEKAAAQGPEEGEEVAPSSDEEELSPLPSPAPGTALEEDDDIDIDEDWGEM</sequence>
<feature type="domain" description="BSD" evidence="2">
    <location>
        <begin position="198"/>
        <end position="250"/>
    </location>
</feature>
<dbReference type="PANTHER" id="PTHR16019">
    <property type="entry name" value="SYNAPSE-ASSOCIATED PROTEIN"/>
    <property type="match status" value="1"/>
</dbReference>
<dbReference type="OrthoDB" id="73788at2759"/>
<evidence type="ECO:0000313" key="4">
    <source>
        <dbReference type="Proteomes" id="UP000316726"/>
    </source>
</evidence>
<feature type="region of interest" description="Disordered" evidence="1">
    <location>
        <begin position="1"/>
        <end position="25"/>
    </location>
</feature>
<gene>
    <name evidence="3" type="ORF">A3770_02p15000</name>
</gene>
<dbReference type="EMBL" id="CP031035">
    <property type="protein sequence ID" value="QDZ18982.1"/>
    <property type="molecule type" value="Genomic_DNA"/>
</dbReference>
<dbReference type="GO" id="GO:0005737">
    <property type="term" value="C:cytoplasm"/>
    <property type="evidence" value="ECO:0007669"/>
    <property type="project" value="TreeGrafter"/>
</dbReference>
<dbReference type="InterPro" id="IPR005607">
    <property type="entry name" value="BSD_dom"/>
</dbReference>
<dbReference type="InterPro" id="IPR035925">
    <property type="entry name" value="BSD_dom_sf"/>
</dbReference>
<keyword evidence="4" id="KW-1185">Reference proteome</keyword>
<evidence type="ECO:0000256" key="1">
    <source>
        <dbReference type="SAM" id="MobiDB-lite"/>
    </source>
</evidence>
<name>A0A5B8MHY4_9CHLO</name>
<feature type="compositionally biased region" description="Low complexity" evidence="1">
    <location>
        <begin position="280"/>
        <end position="289"/>
    </location>
</feature>
<dbReference type="PANTHER" id="PTHR16019:SF5">
    <property type="entry name" value="BSD DOMAIN-CONTAINING PROTEIN 1"/>
    <property type="match status" value="1"/>
</dbReference>
<protein>
    <recommendedName>
        <fullName evidence="2">BSD domain-containing protein</fullName>
    </recommendedName>
</protein>
<dbReference type="Proteomes" id="UP000316726">
    <property type="component" value="Chromosome 2"/>
</dbReference>
<feature type="region of interest" description="Disordered" evidence="1">
    <location>
        <begin position="267"/>
        <end position="460"/>
    </location>
</feature>
<evidence type="ECO:0000313" key="3">
    <source>
        <dbReference type="EMBL" id="QDZ18982.1"/>
    </source>
</evidence>
<evidence type="ECO:0000259" key="2">
    <source>
        <dbReference type="PROSITE" id="PS50858"/>
    </source>
</evidence>
<feature type="compositionally biased region" description="Basic and acidic residues" evidence="1">
    <location>
        <begin position="161"/>
        <end position="173"/>
    </location>
</feature>
<proteinExistence type="predicted"/>
<dbReference type="AlphaFoldDB" id="A0A5B8MHY4"/>
<feature type="compositionally biased region" description="Acidic residues" evidence="1">
    <location>
        <begin position="267"/>
        <end position="279"/>
    </location>
</feature>
<feature type="compositionally biased region" description="Basic and acidic residues" evidence="1">
    <location>
        <begin position="376"/>
        <end position="413"/>
    </location>
</feature>
<accession>A0A5B8MHY4</accession>
<dbReference type="PROSITE" id="PS50858">
    <property type="entry name" value="BSD"/>
    <property type="match status" value="1"/>
</dbReference>